<dbReference type="GO" id="GO:0016491">
    <property type="term" value="F:oxidoreductase activity"/>
    <property type="evidence" value="ECO:0007669"/>
    <property type="project" value="InterPro"/>
</dbReference>
<feature type="binding site" evidence="12">
    <location>
        <position position="246"/>
    </location>
    <ligand>
        <name>[2Fe-2S] cluster</name>
        <dbReference type="ChEBI" id="CHEBI:190135"/>
    </ligand>
</feature>
<dbReference type="Gene3D" id="3.40.50.80">
    <property type="entry name" value="Nucleotide-binding domain of ferredoxin-NADP reductase (FNR) module"/>
    <property type="match status" value="1"/>
</dbReference>
<dbReference type="STRING" id="762982.HMPREF9442_01907"/>
<dbReference type="PANTHER" id="PTHR43513:SF3">
    <property type="entry name" value="DIHYDROOROTATE DEHYDROGENASE B (NAD(+)), ELECTRON TRANSFER SUBUNIT-RELATED"/>
    <property type="match status" value="1"/>
</dbReference>
<gene>
    <name evidence="14" type="ORF">HMPREF9442_01907</name>
</gene>
<dbReference type="AlphaFoldDB" id="F3QUN4"/>
<keyword evidence="3 11" id="KW-0285">Flavoprotein</keyword>
<evidence type="ECO:0000259" key="13">
    <source>
        <dbReference type="PROSITE" id="PS51384"/>
    </source>
</evidence>
<comment type="cofactor">
    <cofactor evidence="11">
        <name>FAD</name>
        <dbReference type="ChEBI" id="CHEBI:57692"/>
    </cofactor>
    <text evidence="11">Binds 1 FAD per subunit.</text>
</comment>
<feature type="binding site" evidence="12">
    <location>
        <position position="258"/>
    </location>
    <ligand>
        <name>[2Fe-2S] cluster</name>
        <dbReference type="ChEBI" id="CHEBI:190135"/>
    </ligand>
</feature>
<dbReference type="InterPro" id="IPR017927">
    <property type="entry name" value="FAD-bd_FR_type"/>
</dbReference>
<dbReference type="InterPro" id="IPR050353">
    <property type="entry name" value="PyrK_electron_transfer"/>
</dbReference>
<dbReference type="OrthoDB" id="9789468at2"/>
<evidence type="ECO:0000256" key="6">
    <source>
        <dbReference type="ARBA" id="ARBA00022827"/>
    </source>
</evidence>
<keyword evidence="15" id="KW-1185">Reference proteome</keyword>
<dbReference type="EMBL" id="AFBR01000053">
    <property type="protein sequence ID" value="EGG53696.1"/>
    <property type="molecule type" value="Genomic_DNA"/>
</dbReference>
<feature type="binding site" evidence="11">
    <location>
        <begin position="69"/>
        <end position="72"/>
    </location>
    <ligand>
        <name>FAD</name>
        <dbReference type="ChEBI" id="CHEBI:57692"/>
    </ligand>
</feature>
<dbReference type="eggNOG" id="COG0543">
    <property type="taxonomic scope" value="Bacteria"/>
</dbReference>
<keyword evidence="7" id="KW-0249">Electron transport</keyword>
<protein>
    <submittedName>
        <fullName evidence="14">Putative dihydroorotate oxidase, electron transfer subunit</fullName>
    </submittedName>
</protein>
<dbReference type="InterPro" id="IPR017938">
    <property type="entry name" value="Riboflavin_synthase-like_b-brl"/>
</dbReference>
<dbReference type="HOGENOM" id="CLU_003827_1_2_10"/>
<comment type="caution">
    <text evidence="14">The sequence shown here is derived from an EMBL/GenBank/DDBJ whole genome shotgun (WGS) entry which is preliminary data.</text>
</comment>
<sequence>MQEFDIPFGIYLFYKMKKYILDLTLTANEHLRAGYALLKLTHEQPLPEMCPGQFAELKVEGSETTFLRRPISINYVDEEKNEVWFLIHEIGDGTRNLGAMEVGDKLNVVMPLGKGFTMPSSGDEKVLLVGGGVGTAPLLFLGKEMVKLGCRPTFLLGGRSAGDLMQLDMFRALGDVYITTEDASEGEKGFVTQHSVLQREHFDRIATCGPKPMMVAVARYARSKGIPCEVSLENMMACGVGACLCCVENTTEGHLCVCKEGPVFNTNRLLWQI</sequence>
<dbReference type="SUPFAM" id="SSF63380">
    <property type="entry name" value="Riboflavin synthase domain-like"/>
    <property type="match status" value="1"/>
</dbReference>
<keyword evidence="8 12" id="KW-0408">Iron</keyword>
<dbReference type="PROSITE" id="PS51384">
    <property type="entry name" value="FAD_FR"/>
    <property type="match status" value="1"/>
</dbReference>
<comment type="cofactor">
    <cofactor evidence="10">
        <name>[2Fe-2S] cluster</name>
        <dbReference type="ChEBI" id="CHEBI:190135"/>
    </cofactor>
</comment>
<dbReference type="GO" id="GO:0050660">
    <property type="term" value="F:flavin adenine dinucleotide binding"/>
    <property type="evidence" value="ECO:0007669"/>
    <property type="project" value="InterPro"/>
</dbReference>
<dbReference type="InterPro" id="IPR037117">
    <property type="entry name" value="Dihydroorotate_DH_ele_sf"/>
</dbReference>
<keyword evidence="9 12" id="KW-0411">Iron-sulfur</keyword>
<keyword evidence="5 12" id="KW-0479">Metal-binding</keyword>
<evidence type="ECO:0000256" key="10">
    <source>
        <dbReference type="ARBA" id="ARBA00034078"/>
    </source>
</evidence>
<dbReference type="Proteomes" id="UP000005546">
    <property type="component" value="Unassembled WGS sequence"/>
</dbReference>
<feature type="binding site" evidence="11">
    <location>
        <begin position="93"/>
        <end position="94"/>
    </location>
    <ligand>
        <name>FAD</name>
        <dbReference type="ChEBI" id="CHEBI:57692"/>
    </ligand>
</feature>
<evidence type="ECO:0000256" key="1">
    <source>
        <dbReference type="ARBA" id="ARBA00006422"/>
    </source>
</evidence>
<name>F3QUN4_9BACT</name>
<dbReference type="PANTHER" id="PTHR43513">
    <property type="entry name" value="DIHYDROOROTATE DEHYDROGENASE B (NAD(+)), ELECTRON TRANSFER SUBUNIT"/>
    <property type="match status" value="1"/>
</dbReference>
<feature type="domain" description="FAD-binding FR-type" evidence="13">
    <location>
        <begin position="18"/>
        <end position="118"/>
    </location>
</feature>
<dbReference type="CDD" id="cd06218">
    <property type="entry name" value="DHOD_e_trans"/>
    <property type="match status" value="1"/>
</dbReference>
<evidence type="ECO:0000256" key="4">
    <source>
        <dbReference type="ARBA" id="ARBA00022714"/>
    </source>
</evidence>
<dbReference type="SUPFAM" id="SSF52343">
    <property type="entry name" value="Ferredoxin reductase-like, C-terminal NADP-linked domain"/>
    <property type="match status" value="1"/>
</dbReference>
<proteinExistence type="inferred from homology"/>
<keyword evidence="4 12" id="KW-0001">2Fe-2S</keyword>
<dbReference type="InterPro" id="IPR019480">
    <property type="entry name" value="Dihydroorotate_DH_Fe-S-bd"/>
</dbReference>
<organism evidence="14 15">
    <name type="scientific">Paraprevotella xylaniphila YIT 11841</name>
    <dbReference type="NCBI Taxonomy" id="762982"/>
    <lineage>
        <taxon>Bacteria</taxon>
        <taxon>Pseudomonadati</taxon>
        <taxon>Bacteroidota</taxon>
        <taxon>Bacteroidia</taxon>
        <taxon>Bacteroidales</taxon>
        <taxon>Prevotellaceae</taxon>
        <taxon>Paraprevotella</taxon>
    </lineage>
</organism>
<evidence type="ECO:0000256" key="3">
    <source>
        <dbReference type="ARBA" id="ARBA00022630"/>
    </source>
</evidence>
<dbReference type="InterPro" id="IPR039261">
    <property type="entry name" value="FNR_nucleotide-bd"/>
</dbReference>
<evidence type="ECO:0000256" key="12">
    <source>
        <dbReference type="PIRSR" id="PIRSR006816-2"/>
    </source>
</evidence>
<dbReference type="GO" id="GO:0006221">
    <property type="term" value="P:pyrimidine nucleotide biosynthetic process"/>
    <property type="evidence" value="ECO:0007669"/>
    <property type="project" value="InterPro"/>
</dbReference>
<dbReference type="GO" id="GO:0046872">
    <property type="term" value="F:metal ion binding"/>
    <property type="evidence" value="ECO:0007669"/>
    <property type="project" value="UniProtKB-KW"/>
</dbReference>
<dbReference type="Gene3D" id="2.40.30.10">
    <property type="entry name" value="Translation factors"/>
    <property type="match status" value="1"/>
</dbReference>
<comment type="similarity">
    <text evidence="1">Belongs to the PyrK family.</text>
</comment>
<feature type="binding site" evidence="12">
    <location>
        <position position="243"/>
    </location>
    <ligand>
        <name>[2Fe-2S] cluster</name>
        <dbReference type="ChEBI" id="CHEBI:190135"/>
    </ligand>
</feature>
<evidence type="ECO:0000256" key="7">
    <source>
        <dbReference type="ARBA" id="ARBA00022982"/>
    </source>
</evidence>
<keyword evidence="6 11" id="KW-0274">FAD</keyword>
<dbReference type="GO" id="GO:0051537">
    <property type="term" value="F:2 iron, 2 sulfur cluster binding"/>
    <property type="evidence" value="ECO:0007669"/>
    <property type="project" value="UniProtKB-KW"/>
</dbReference>
<evidence type="ECO:0000313" key="14">
    <source>
        <dbReference type="EMBL" id="EGG53696.1"/>
    </source>
</evidence>
<accession>F3QUN4</accession>
<dbReference type="Gene3D" id="2.10.240.10">
    <property type="entry name" value="Dihydroorotate dehydrogenase, electron transfer subunit"/>
    <property type="match status" value="1"/>
</dbReference>
<dbReference type="InterPro" id="IPR012165">
    <property type="entry name" value="Cyt_c3_hydrogenase_gsu"/>
</dbReference>
<dbReference type="Pfam" id="PF10418">
    <property type="entry name" value="DHODB_Fe-S_bind"/>
    <property type="match status" value="1"/>
</dbReference>
<feature type="binding site" evidence="12">
    <location>
        <position position="238"/>
    </location>
    <ligand>
        <name>[2Fe-2S] cluster</name>
        <dbReference type="ChEBI" id="CHEBI:190135"/>
    </ligand>
</feature>
<evidence type="ECO:0000313" key="15">
    <source>
        <dbReference type="Proteomes" id="UP000005546"/>
    </source>
</evidence>
<dbReference type="PIRSF" id="PIRSF006816">
    <property type="entry name" value="Cyc3_hyd_g"/>
    <property type="match status" value="1"/>
</dbReference>
<comment type="cofactor">
    <cofactor evidence="12">
        <name>[2Fe-2S] cluster</name>
        <dbReference type="ChEBI" id="CHEBI:190135"/>
    </cofactor>
    <text evidence="12">Binds 1 [2Fe-2S] cluster per subunit.</text>
</comment>
<evidence type="ECO:0000256" key="8">
    <source>
        <dbReference type="ARBA" id="ARBA00023004"/>
    </source>
</evidence>
<evidence type="ECO:0000256" key="5">
    <source>
        <dbReference type="ARBA" id="ARBA00022723"/>
    </source>
</evidence>
<evidence type="ECO:0000256" key="11">
    <source>
        <dbReference type="PIRSR" id="PIRSR006816-1"/>
    </source>
</evidence>
<evidence type="ECO:0000256" key="2">
    <source>
        <dbReference type="ARBA" id="ARBA00022448"/>
    </source>
</evidence>
<keyword evidence="2" id="KW-0813">Transport</keyword>
<reference evidence="14 15" key="1">
    <citation type="submission" date="2011-02" db="EMBL/GenBank/DDBJ databases">
        <authorList>
            <person name="Weinstock G."/>
            <person name="Sodergren E."/>
            <person name="Clifton S."/>
            <person name="Fulton L."/>
            <person name="Fulton B."/>
            <person name="Courtney L."/>
            <person name="Fronick C."/>
            <person name="Harrison M."/>
            <person name="Strong C."/>
            <person name="Farmer C."/>
            <person name="Delahaunty K."/>
            <person name="Markovic C."/>
            <person name="Hall O."/>
            <person name="Minx P."/>
            <person name="Tomlinson C."/>
            <person name="Mitreva M."/>
            <person name="Hou S."/>
            <person name="Chen J."/>
            <person name="Wollam A."/>
            <person name="Pepin K.H."/>
            <person name="Johnson M."/>
            <person name="Bhonagiri V."/>
            <person name="Zhang X."/>
            <person name="Suruliraj S."/>
            <person name="Warren W."/>
            <person name="Chinwalla A."/>
            <person name="Mardis E.R."/>
            <person name="Wilson R.K."/>
        </authorList>
    </citation>
    <scope>NUCLEOTIDE SEQUENCE [LARGE SCALE GENOMIC DNA]</scope>
    <source>
        <strain evidence="14 15">YIT 11841</strain>
    </source>
</reference>
<evidence type="ECO:0000256" key="9">
    <source>
        <dbReference type="ARBA" id="ARBA00023014"/>
    </source>
</evidence>